<evidence type="ECO:0000313" key="2">
    <source>
        <dbReference type="EMBL" id="CAF4912467.1"/>
    </source>
</evidence>
<dbReference type="Pfam" id="PF14529">
    <property type="entry name" value="Exo_endo_phos_2"/>
    <property type="match status" value="1"/>
</dbReference>
<comment type="caution">
    <text evidence="2">The sequence shown here is derived from an EMBL/GenBank/DDBJ whole genome shotgun (WGS) entry which is preliminary data.</text>
</comment>
<dbReference type="SUPFAM" id="SSF56219">
    <property type="entry name" value="DNase I-like"/>
    <property type="match status" value="1"/>
</dbReference>
<dbReference type="EMBL" id="CAJOBZ010000046">
    <property type="protein sequence ID" value="CAF4912467.1"/>
    <property type="molecule type" value="Genomic_DNA"/>
</dbReference>
<dbReference type="GO" id="GO:0003824">
    <property type="term" value="F:catalytic activity"/>
    <property type="evidence" value="ECO:0007669"/>
    <property type="project" value="InterPro"/>
</dbReference>
<dbReference type="Gene3D" id="3.60.10.10">
    <property type="entry name" value="Endonuclease/exonuclease/phosphatase"/>
    <property type="match status" value="1"/>
</dbReference>
<feature type="domain" description="Endonuclease/exonuclease/phosphatase" evidence="1">
    <location>
        <begin position="70"/>
        <end position="118"/>
    </location>
</feature>
<dbReference type="InterPro" id="IPR036691">
    <property type="entry name" value="Endo/exonu/phosph_ase_sf"/>
</dbReference>
<name>A0A821VSP7_9NEOP</name>
<gene>
    <name evidence="2" type="ORF">PMACD_LOCUS12266</name>
</gene>
<proteinExistence type="predicted"/>
<protein>
    <recommendedName>
        <fullName evidence="1">Endonuclease/exonuclease/phosphatase domain-containing protein</fullName>
    </recommendedName>
</protein>
<dbReference type="Proteomes" id="UP000663880">
    <property type="component" value="Unassembled WGS sequence"/>
</dbReference>
<keyword evidence="3" id="KW-1185">Reference proteome</keyword>
<dbReference type="InterPro" id="IPR005135">
    <property type="entry name" value="Endo/exonuclease/phosphatase"/>
</dbReference>
<accession>A0A821VSP7</accession>
<evidence type="ECO:0000259" key="1">
    <source>
        <dbReference type="Pfam" id="PF14529"/>
    </source>
</evidence>
<reference evidence="2" key="1">
    <citation type="submission" date="2021-02" db="EMBL/GenBank/DDBJ databases">
        <authorList>
            <person name="Steward A R."/>
        </authorList>
    </citation>
    <scope>NUCLEOTIDE SEQUENCE</scope>
</reference>
<dbReference type="OrthoDB" id="412981at2759"/>
<evidence type="ECO:0000313" key="3">
    <source>
        <dbReference type="Proteomes" id="UP000663880"/>
    </source>
</evidence>
<organism evidence="2 3">
    <name type="scientific">Pieris macdunnoughi</name>
    <dbReference type="NCBI Taxonomy" id="345717"/>
    <lineage>
        <taxon>Eukaryota</taxon>
        <taxon>Metazoa</taxon>
        <taxon>Ecdysozoa</taxon>
        <taxon>Arthropoda</taxon>
        <taxon>Hexapoda</taxon>
        <taxon>Insecta</taxon>
        <taxon>Pterygota</taxon>
        <taxon>Neoptera</taxon>
        <taxon>Endopterygota</taxon>
        <taxon>Lepidoptera</taxon>
        <taxon>Glossata</taxon>
        <taxon>Ditrysia</taxon>
        <taxon>Papilionoidea</taxon>
        <taxon>Pieridae</taxon>
        <taxon>Pierinae</taxon>
        <taxon>Pieris</taxon>
    </lineage>
</organism>
<dbReference type="AlphaFoldDB" id="A0A821VSP7"/>
<sequence length="141" mass="15741">MWVIETIASTDRLSAGVFAYREEHQAINGAPIRGLAVLIRRRIPHRAIRPQITLDPDVGVELELGGQPTDVLAIYAPPGHNFIPAELEATLSQRPTILAGDWNAKHISWHSYSNSPRGFDRIRRDPRLHVCGPEDATHTKN</sequence>